<dbReference type="Proteomes" id="UP000062260">
    <property type="component" value="Chromosome"/>
</dbReference>
<dbReference type="GO" id="GO:0010181">
    <property type="term" value="F:FMN binding"/>
    <property type="evidence" value="ECO:0007669"/>
    <property type="project" value="TreeGrafter"/>
</dbReference>
<evidence type="ECO:0000313" key="1">
    <source>
        <dbReference type="EMBL" id="AMB98740.1"/>
    </source>
</evidence>
<proteinExistence type="predicted"/>
<protein>
    <submittedName>
        <fullName evidence="1">NADPH-dependent FMN reductase</fullName>
    </submittedName>
</protein>
<dbReference type="AlphaFoldDB" id="A0A109RHL1"/>
<dbReference type="InterPro" id="IPR029039">
    <property type="entry name" value="Flavoprotein-like_sf"/>
</dbReference>
<dbReference type="KEGG" id="auh:AWM75_01445"/>
<dbReference type="STRING" id="128944.AWM75_01445"/>
<sequence>MKKIVAIVGSNAKKSTNRNLLRYMQKHFAHLAEIELIEVAGLPMFTKPNDRNLPEKVIEMADKINQADGLVISTPEYNHTITSALSNALNWLSFYIYPLADKPVLITGASYGRLGSSRAQTYLRQILDSPDIRARVMPNSEFLLGFSLQAFDDQGDLIHAKDIDKLDSIFAKFISYIDHSQAYQDLNDGKLTEIKDYSWVEKE</sequence>
<evidence type="ECO:0000313" key="2">
    <source>
        <dbReference type="Proteomes" id="UP000062260"/>
    </source>
</evidence>
<dbReference type="PANTHER" id="PTHR30543">
    <property type="entry name" value="CHROMATE REDUCTASE"/>
    <property type="match status" value="1"/>
</dbReference>
<reference evidence="2" key="2">
    <citation type="submission" date="2016-01" db="EMBL/GenBank/DDBJ databases">
        <title>Six Aerococcus type strain genome sequencing and assembly using PacBio and Illumina Hiseq.</title>
        <authorList>
            <person name="Carkaci D."/>
            <person name="Dargis R."/>
            <person name="Nielsen X.C."/>
            <person name="Skovgaard O."/>
            <person name="Fuursted K."/>
            <person name="Christensen J.J."/>
        </authorList>
    </citation>
    <scope>NUCLEOTIDE SEQUENCE [LARGE SCALE GENOMIC DNA]</scope>
    <source>
        <strain evidence="2">CCUG42038B</strain>
    </source>
</reference>
<keyword evidence="2" id="KW-1185">Reference proteome</keyword>
<dbReference type="SUPFAM" id="SSF52218">
    <property type="entry name" value="Flavoproteins"/>
    <property type="match status" value="1"/>
</dbReference>
<dbReference type="PANTHER" id="PTHR30543:SF21">
    <property type="entry name" value="NAD(P)H-DEPENDENT FMN REDUCTASE LOT6"/>
    <property type="match status" value="1"/>
</dbReference>
<dbReference type="GO" id="GO:0016491">
    <property type="term" value="F:oxidoreductase activity"/>
    <property type="evidence" value="ECO:0007669"/>
    <property type="project" value="InterPro"/>
</dbReference>
<dbReference type="GO" id="GO:0005829">
    <property type="term" value="C:cytosol"/>
    <property type="evidence" value="ECO:0007669"/>
    <property type="project" value="TreeGrafter"/>
</dbReference>
<dbReference type="InterPro" id="IPR050712">
    <property type="entry name" value="NAD(P)H-dep_reductase"/>
</dbReference>
<dbReference type="Pfam" id="PF03358">
    <property type="entry name" value="FMN_red"/>
    <property type="match status" value="1"/>
</dbReference>
<dbReference type="EMBL" id="CP014163">
    <property type="protein sequence ID" value="AMB98740.1"/>
    <property type="molecule type" value="Genomic_DNA"/>
</dbReference>
<dbReference type="RefSeq" id="WP_067977418.1">
    <property type="nucleotide sequence ID" value="NZ_CP014163.1"/>
</dbReference>
<dbReference type="Gene3D" id="3.40.50.360">
    <property type="match status" value="1"/>
</dbReference>
<dbReference type="OrthoDB" id="9812295at2"/>
<reference evidence="1 2" key="1">
    <citation type="journal article" date="2016" name="Genome Announc.">
        <title>Complete Genome Sequences of Aerococcus christensenii CCUG 28831T, Aerococcus sanguinicola CCUG 43001T, Aerococcus urinae CCUG 36881T, Aerococcus urinaeequi CCUG 28094T, Aerococcus urinaehominis CCUG 42038 BT, and Aerococcus viridans CCUG 4311T.</title>
        <authorList>
            <person name="Carkaci D."/>
            <person name="Dargis R."/>
            <person name="Nielsen X.C."/>
            <person name="Skovgaard O."/>
            <person name="Fuursted K."/>
            <person name="Christensen J.J."/>
        </authorList>
    </citation>
    <scope>NUCLEOTIDE SEQUENCE [LARGE SCALE GENOMIC DNA]</scope>
    <source>
        <strain evidence="1 2">CCUG42038B</strain>
    </source>
</reference>
<gene>
    <name evidence="1" type="ORF">AWM75_01445</name>
</gene>
<accession>A0A109RHL1</accession>
<dbReference type="InterPro" id="IPR005025">
    <property type="entry name" value="FMN_Rdtase-like_dom"/>
</dbReference>
<name>A0A109RHL1_9LACT</name>
<organism evidence="1 2">
    <name type="scientific">Aerococcus urinaehominis</name>
    <dbReference type="NCBI Taxonomy" id="128944"/>
    <lineage>
        <taxon>Bacteria</taxon>
        <taxon>Bacillati</taxon>
        <taxon>Bacillota</taxon>
        <taxon>Bacilli</taxon>
        <taxon>Lactobacillales</taxon>
        <taxon>Aerococcaceae</taxon>
        <taxon>Aerococcus</taxon>
    </lineage>
</organism>